<evidence type="ECO:0000313" key="8">
    <source>
        <dbReference type="EMBL" id="QMT41625.1"/>
    </source>
</evidence>
<dbReference type="EMBL" id="CP059567">
    <property type="protein sequence ID" value="QMT41625.1"/>
    <property type="molecule type" value="Genomic_DNA"/>
</dbReference>
<keyword evidence="4 6" id="KW-1133">Transmembrane helix</keyword>
<evidence type="ECO:0000256" key="5">
    <source>
        <dbReference type="ARBA" id="ARBA00023136"/>
    </source>
</evidence>
<keyword evidence="3" id="KW-0864">Zinc transport</keyword>
<feature type="transmembrane region" description="Helical" evidence="6">
    <location>
        <begin position="153"/>
        <end position="171"/>
    </location>
</feature>
<feature type="transmembrane region" description="Helical" evidence="6">
    <location>
        <begin position="89"/>
        <end position="111"/>
    </location>
</feature>
<comment type="subcellular location">
    <subcellularLocation>
        <location evidence="1">Membrane</location>
        <topology evidence="1">Multi-pass membrane protein</topology>
    </subcellularLocation>
</comment>
<dbReference type="InterPro" id="IPR050681">
    <property type="entry name" value="CDF/SLC30A"/>
</dbReference>
<dbReference type="SUPFAM" id="SSF55008">
    <property type="entry name" value="HMA, heavy metal-associated domain"/>
    <property type="match status" value="1"/>
</dbReference>
<dbReference type="InterPro" id="IPR027469">
    <property type="entry name" value="Cation_efflux_TMD_sf"/>
</dbReference>
<dbReference type="Gene3D" id="1.20.1510.10">
    <property type="entry name" value="Cation efflux protein transmembrane domain"/>
    <property type="match status" value="1"/>
</dbReference>
<feature type="domain" description="Cation efflux protein transmembrane" evidence="7">
    <location>
        <begin position="93"/>
        <end position="137"/>
    </location>
</feature>
<feature type="transmembrane region" description="Helical" evidence="6">
    <location>
        <begin position="123"/>
        <end position="141"/>
    </location>
</feature>
<dbReference type="KEGG" id="nsg:H3L94_06940"/>
<keyword evidence="2 6" id="KW-0812">Transmembrane</keyword>
<dbReference type="AlphaFoldDB" id="A0A7D7N4X8"/>
<dbReference type="SUPFAM" id="SSF161111">
    <property type="entry name" value="Cation efflux protein transmembrane domain-like"/>
    <property type="match status" value="1"/>
</dbReference>
<evidence type="ECO:0000256" key="1">
    <source>
        <dbReference type="ARBA" id="ARBA00004141"/>
    </source>
</evidence>
<name>A0A7D7N4X8_9NEIS</name>
<feature type="transmembrane region" description="Helical" evidence="6">
    <location>
        <begin position="244"/>
        <end position="262"/>
    </location>
</feature>
<evidence type="ECO:0000313" key="9">
    <source>
        <dbReference type="Proteomes" id="UP000514752"/>
    </source>
</evidence>
<protein>
    <submittedName>
        <fullName evidence="8">Cation transporter</fullName>
    </submittedName>
</protein>
<feature type="domain" description="Cation efflux protein transmembrane" evidence="7">
    <location>
        <begin position="150"/>
        <end position="260"/>
    </location>
</feature>
<dbReference type="RefSeq" id="WP_040660700.1">
    <property type="nucleotide sequence ID" value="NZ_CP059567.1"/>
</dbReference>
<evidence type="ECO:0000256" key="4">
    <source>
        <dbReference type="ARBA" id="ARBA00022989"/>
    </source>
</evidence>
<keyword evidence="5 6" id="KW-0472">Membrane</keyword>
<evidence type="ECO:0000259" key="7">
    <source>
        <dbReference type="Pfam" id="PF01545"/>
    </source>
</evidence>
<dbReference type="Proteomes" id="UP000514752">
    <property type="component" value="Chromosome"/>
</dbReference>
<feature type="transmembrane region" description="Helical" evidence="6">
    <location>
        <begin position="221"/>
        <end position="238"/>
    </location>
</feature>
<keyword evidence="3" id="KW-0406">Ion transport</keyword>
<dbReference type="Pfam" id="PF01545">
    <property type="entry name" value="Cation_efflux"/>
    <property type="match status" value="2"/>
</dbReference>
<evidence type="ECO:0000256" key="6">
    <source>
        <dbReference type="SAM" id="Phobius"/>
    </source>
</evidence>
<accession>A0A7D7N4X8</accession>
<dbReference type="InterPro" id="IPR058533">
    <property type="entry name" value="Cation_efflux_TM"/>
</dbReference>
<dbReference type="GO" id="GO:0005385">
    <property type="term" value="F:zinc ion transmembrane transporter activity"/>
    <property type="evidence" value="ECO:0007669"/>
    <property type="project" value="TreeGrafter"/>
</dbReference>
<dbReference type="PANTHER" id="PTHR11562">
    <property type="entry name" value="CATION EFFLUX PROTEIN/ ZINC TRANSPORTER"/>
    <property type="match status" value="1"/>
</dbReference>
<evidence type="ECO:0000256" key="2">
    <source>
        <dbReference type="ARBA" id="ARBA00022692"/>
    </source>
</evidence>
<gene>
    <name evidence="8" type="ORF">H3L94_06940</name>
</gene>
<reference evidence="8 9" key="1">
    <citation type="submission" date="2020-07" db="EMBL/GenBank/DDBJ databases">
        <title>Genomic diversity of species in the Neisseriaceae family.</title>
        <authorList>
            <person name="Vincent A.T."/>
            <person name="Bernet E."/>
            <person name="Veyrier F.J."/>
        </authorList>
    </citation>
    <scope>NUCLEOTIDE SEQUENCE [LARGE SCALE GENOMIC DNA]</scope>
    <source>
        <strain evidence="8 9">DSM 22244</strain>
    </source>
</reference>
<dbReference type="GO" id="GO:0046872">
    <property type="term" value="F:metal ion binding"/>
    <property type="evidence" value="ECO:0007669"/>
    <property type="project" value="InterPro"/>
</dbReference>
<organism evidence="8 9">
    <name type="scientific">Neisseria shayeganii</name>
    <dbReference type="NCBI Taxonomy" id="607712"/>
    <lineage>
        <taxon>Bacteria</taxon>
        <taxon>Pseudomonadati</taxon>
        <taxon>Pseudomonadota</taxon>
        <taxon>Betaproteobacteria</taxon>
        <taxon>Neisseriales</taxon>
        <taxon>Neisseriaceae</taxon>
        <taxon>Neisseria</taxon>
    </lineage>
</organism>
<dbReference type="InterPro" id="IPR036163">
    <property type="entry name" value="HMA_dom_sf"/>
</dbReference>
<evidence type="ECO:0000256" key="3">
    <source>
        <dbReference type="ARBA" id="ARBA00022906"/>
    </source>
</evidence>
<proteinExistence type="predicted"/>
<keyword evidence="3" id="KW-0813">Transport</keyword>
<feature type="transmembrane region" description="Helical" evidence="6">
    <location>
        <begin position="177"/>
        <end position="200"/>
    </location>
</feature>
<dbReference type="PANTHER" id="PTHR11562:SF17">
    <property type="entry name" value="RE54080P-RELATED"/>
    <property type="match status" value="1"/>
</dbReference>
<keyword evidence="3" id="KW-0862">Zinc</keyword>
<sequence length="266" mass="29607">MHRSVFHIAKMDCPSEIQLIRMKLADQRQIADMQFDIAQRELTVIHQGDWLPILTLLETLNLDSRHMHSSRDGITVMSSAADQADQRRILWQVLLINLLFFLMEGIAGWLSHSMGLLADSLDMLADSAVYALALMAVGNTLLHKRRVARTAGLLQAALAVWGLVEVLRRFFGWEGAPAYHIMMAVAFLALLGNALCLYLLHKSQNHEAHMQASMIFTANDVWVNLGVIAAAVLTSVTQSKYPDLLVGALVFVLVANGARRIWQLGK</sequence>
<dbReference type="GO" id="GO:0005886">
    <property type="term" value="C:plasma membrane"/>
    <property type="evidence" value="ECO:0007669"/>
    <property type="project" value="TreeGrafter"/>
</dbReference>